<dbReference type="SMART" id="SM00304">
    <property type="entry name" value="HAMP"/>
    <property type="match status" value="1"/>
</dbReference>
<evidence type="ECO:0000256" key="6">
    <source>
        <dbReference type="ARBA" id="ARBA00023136"/>
    </source>
</evidence>
<dbReference type="EMBL" id="JARTLD010000007">
    <property type="protein sequence ID" value="MED5016255.1"/>
    <property type="molecule type" value="Genomic_DNA"/>
</dbReference>
<keyword evidence="4 10" id="KW-0812">Transmembrane</keyword>
<comment type="subcellular location">
    <subcellularLocation>
        <location evidence="1">Cell membrane</location>
        <topology evidence="1">Multi-pass membrane protein</topology>
    </subcellularLocation>
</comment>
<keyword evidence="14" id="KW-1185">Reference proteome</keyword>
<dbReference type="Gene3D" id="3.30.450.20">
    <property type="entry name" value="PAS domain"/>
    <property type="match status" value="1"/>
</dbReference>
<feature type="transmembrane region" description="Helical" evidence="10">
    <location>
        <begin position="12"/>
        <end position="36"/>
    </location>
</feature>
<dbReference type="Gene3D" id="1.10.287.950">
    <property type="entry name" value="Methyl-accepting chemotaxis protein"/>
    <property type="match status" value="1"/>
</dbReference>
<evidence type="ECO:0000256" key="9">
    <source>
        <dbReference type="PROSITE-ProRule" id="PRU00284"/>
    </source>
</evidence>
<evidence type="ECO:0000313" key="14">
    <source>
        <dbReference type="Proteomes" id="UP001343257"/>
    </source>
</evidence>
<dbReference type="PANTHER" id="PTHR32089">
    <property type="entry name" value="METHYL-ACCEPTING CHEMOTAXIS PROTEIN MCPB"/>
    <property type="match status" value="1"/>
</dbReference>
<dbReference type="PANTHER" id="PTHR32089:SF112">
    <property type="entry name" value="LYSOZYME-LIKE PROTEIN-RELATED"/>
    <property type="match status" value="1"/>
</dbReference>
<dbReference type="Pfam" id="PF02743">
    <property type="entry name" value="dCache_1"/>
    <property type="match status" value="1"/>
</dbReference>
<feature type="transmembrane region" description="Helical" evidence="10">
    <location>
        <begin position="302"/>
        <end position="324"/>
    </location>
</feature>
<evidence type="ECO:0000256" key="3">
    <source>
        <dbReference type="ARBA" id="ARBA00022500"/>
    </source>
</evidence>
<feature type="domain" description="Methyl-accepting transducer" evidence="11">
    <location>
        <begin position="397"/>
        <end position="647"/>
    </location>
</feature>
<evidence type="ECO:0000313" key="13">
    <source>
        <dbReference type="EMBL" id="MED5016255.1"/>
    </source>
</evidence>
<evidence type="ECO:0000256" key="10">
    <source>
        <dbReference type="SAM" id="Phobius"/>
    </source>
</evidence>
<comment type="caution">
    <text evidence="13">The sequence shown here is derived from an EMBL/GenBank/DDBJ whole genome shotgun (WGS) entry which is preliminary data.</text>
</comment>
<gene>
    <name evidence="13" type="ORF">P9847_02920</name>
</gene>
<evidence type="ECO:0000256" key="7">
    <source>
        <dbReference type="ARBA" id="ARBA00023224"/>
    </source>
</evidence>
<feature type="domain" description="HAMP" evidence="12">
    <location>
        <begin position="326"/>
        <end position="378"/>
    </location>
</feature>
<dbReference type="CDD" id="cd12912">
    <property type="entry name" value="PDC2_MCP_like"/>
    <property type="match status" value="1"/>
</dbReference>
<dbReference type="CDD" id="cd06225">
    <property type="entry name" value="HAMP"/>
    <property type="match status" value="1"/>
</dbReference>
<comment type="similarity">
    <text evidence="8">Belongs to the methyl-accepting chemotaxis (MCP) protein family.</text>
</comment>
<dbReference type="InterPro" id="IPR004089">
    <property type="entry name" value="MCPsignal_dom"/>
</dbReference>
<keyword evidence="6 10" id="KW-0472">Membrane</keyword>
<evidence type="ECO:0000259" key="11">
    <source>
        <dbReference type="PROSITE" id="PS50111"/>
    </source>
</evidence>
<evidence type="ECO:0000256" key="8">
    <source>
        <dbReference type="ARBA" id="ARBA00029447"/>
    </source>
</evidence>
<evidence type="ECO:0000256" key="1">
    <source>
        <dbReference type="ARBA" id="ARBA00004651"/>
    </source>
</evidence>
<dbReference type="SUPFAM" id="SSF58104">
    <property type="entry name" value="Methyl-accepting chemotaxis protein (MCP) signaling domain"/>
    <property type="match status" value="1"/>
</dbReference>
<dbReference type="SMART" id="SM00283">
    <property type="entry name" value="MA"/>
    <property type="match status" value="1"/>
</dbReference>
<evidence type="ECO:0000259" key="12">
    <source>
        <dbReference type="PROSITE" id="PS50885"/>
    </source>
</evidence>
<keyword evidence="5 10" id="KW-1133">Transmembrane helix</keyword>
<evidence type="ECO:0000256" key="2">
    <source>
        <dbReference type="ARBA" id="ARBA00022475"/>
    </source>
</evidence>
<name>A0ABU6PN08_9BACL</name>
<evidence type="ECO:0000256" key="5">
    <source>
        <dbReference type="ARBA" id="ARBA00022989"/>
    </source>
</evidence>
<dbReference type="RefSeq" id="WP_328275233.1">
    <property type="nucleotide sequence ID" value="NZ_JARTLD010000007.1"/>
</dbReference>
<reference evidence="13 14" key="1">
    <citation type="submission" date="2023-03" db="EMBL/GenBank/DDBJ databases">
        <title>Bacillus Genome Sequencing.</title>
        <authorList>
            <person name="Dunlap C."/>
        </authorList>
    </citation>
    <scope>NUCLEOTIDE SEQUENCE [LARGE SCALE GENOMIC DNA]</scope>
    <source>
        <strain evidence="13 14">NRS-52</strain>
    </source>
</reference>
<dbReference type="Pfam" id="PF00015">
    <property type="entry name" value="MCPsignal"/>
    <property type="match status" value="1"/>
</dbReference>
<protein>
    <submittedName>
        <fullName evidence="13">Methyl-accepting chemotaxis protein</fullName>
    </submittedName>
</protein>
<dbReference type="PROSITE" id="PS50111">
    <property type="entry name" value="CHEMOTAXIS_TRANSDUC_2"/>
    <property type="match status" value="1"/>
</dbReference>
<dbReference type="InterPro" id="IPR003660">
    <property type="entry name" value="HAMP_dom"/>
</dbReference>
<sequence length="683" mass="73450">MTTKQRFRIPYIGVKLFLIIVAAVVLLSAAVGLISYQTSKSIITEQVSASSTLAVAQAADKLDFLFQQYEGLSRQLAVDSTLKSDMETISRPDIGIVEKNTAEERIRRRLDSIKSSDDRLLGVRLVSKSLVDSMSYKSSGISNLRSDEGIKRNIGLITDAGGQTVWFPAQQKGFFSAYAEPTLTLGRLLRNMKNPQAEYILLFEIKEQALDQMLAGLKLGESGHTVMLDSAGNIVHAMDRSQLGQAFGLPIGKTDGLKEGSLTAADQNGEEQIVVYKPLGSTKWLLVGYAPVSDFVKGTHKLLYATIIVIVAAVALALLIGWYAGRSVGRPLGKLCKLMEEGENGNLAVRTRFRRGDEIGRLGQSFNRMMEHISGLVQKTQESAQAVLDTAGELQQASRSTSMTAGELALASRGIAEGAAHLAAESETESTLAEGMTGKMSQVAEANGMVESAAALVRDASGQGADYMKQLVHKTGQLVHRSHEIVRGAEELKGHASSIDKLLELMNTITKQTNILSMNAAIEAARAGSAGRGFMVVADQIRLLAEESKQSIRMAAEMTGDITRGVEQTVESLTAVLPVYDEQLQSVQEASSIFQSVKHQMDDVLARIEGSSASIDDVSAAQQMLASSIGSIGSVVEETMAATEEVAAMSSQQHSVSEKLVALSVRLEETSRGLQESMASFRI</sequence>
<keyword evidence="3" id="KW-0145">Chemotaxis</keyword>
<organism evidence="13 14">
    <name type="scientific">Paenibacillus chibensis</name>
    <dbReference type="NCBI Taxonomy" id="59846"/>
    <lineage>
        <taxon>Bacteria</taxon>
        <taxon>Bacillati</taxon>
        <taxon>Bacillota</taxon>
        <taxon>Bacilli</taxon>
        <taxon>Bacillales</taxon>
        <taxon>Paenibacillaceae</taxon>
        <taxon>Paenibacillus</taxon>
    </lineage>
</organism>
<keyword evidence="2" id="KW-1003">Cell membrane</keyword>
<keyword evidence="7 9" id="KW-0807">Transducer</keyword>
<dbReference type="Gene3D" id="6.10.340.10">
    <property type="match status" value="1"/>
</dbReference>
<dbReference type="Proteomes" id="UP001343257">
    <property type="component" value="Unassembled WGS sequence"/>
</dbReference>
<evidence type="ECO:0000256" key="4">
    <source>
        <dbReference type="ARBA" id="ARBA00022692"/>
    </source>
</evidence>
<dbReference type="Pfam" id="PF00672">
    <property type="entry name" value="HAMP"/>
    <property type="match status" value="1"/>
</dbReference>
<accession>A0ABU6PN08</accession>
<proteinExistence type="inferred from homology"/>
<dbReference type="InterPro" id="IPR033479">
    <property type="entry name" value="dCache_1"/>
</dbReference>
<dbReference type="PROSITE" id="PS50885">
    <property type="entry name" value="HAMP"/>
    <property type="match status" value="1"/>
</dbReference>